<reference evidence="8 9" key="1">
    <citation type="submission" date="2025-05" db="UniProtKB">
        <authorList>
            <consortium name="RefSeq"/>
        </authorList>
    </citation>
    <scope>IDENTIFICATION</scope>
    <source>
        <tissue evidence="8 9">Leaves</tissue>
    </source>
</reference>
<feature type="domain" description="SWIM-type" evidence="6">
    <location>
        <begin position="269"/>
        <end position="301"/>
    </location>
</feature>
<evidence type="ECO:0000256" key="1">
    <source>
        <dbReference type="ARBA" id="ARBA00022723"/>
    </source>
</evidence>
<evidence type="ECO:0000313" key="10">
    <source>
        <dbReference type="RefSeq" id="XP_071918604.1"/>
    </source>
</evidence>
<feature type="coiled-coil region" evidence="5">
    <location>
        <begin position="355"/>
        <end position="382"/>
    </location>
</feature>
<dbReference type="Pfam" id="PF04434">
    <property type="entry name" value="SWIM"/>
    <property type="match status" value="1"/>
</dbReference>
<keyword evidence="1" id="KW-0479">Metal-binding</keyword>
<dbReference type="InterPro" id="IPR018289">
    <property type="entry name" value="MULE_transposase_dom"/>
</dbReference>
<keyword evidence="2 4" id="KW-0863">Zinc-finger</keyword>
<dbReference type="GeneID" id="113706142"/>
<evidence type="ECO:0000313" key="9">
    <source>
        <dbReference type="RefSeq" id="XP_071918603.1"/>
    </source>
</evidence>
<dbReference type="Pfam" id="PF10551">
    <property type="entry name" value="MULE"/>
    <property type="match status" value="1"/>
</dbReference>
<organism evidence="7 8">
    <name type="scientific">Coffea arabica</name>
    <name type="common">Arabian coffee</name>
    <dbReference type="NCBI Taxonomy" id="13443"/>
    <lineage>
        <taxon>Eukaryota</taxon>
        <taxon>Viridiplantae</taxon>
        <taxon>Streptophyta</taxon>
        <taxon>Embryophyta</taxon>
        <taxon>Tracheophyta</taxon>
        <taxon>Spermatophyta</taxon>
        <taxon>Magnoliopsida</taxon>
        <taxon>eudicotyledons</taxon>
        <taxon>Gunneridae</taxon>
        <taxon>Pentapetalae</taxon>
        <taxon>asterids</taxon>
        <taxon>lamiids</taxon>
        <taxon>Gentianales</taxon>
        <taxon>Rubiaceae</taxon>
        <taxon>Ixoroideae</taxon>
        <taxon>Gardenieae complex</taxon>
        <taxon>Bertiereae - Coffeeae clade</taxon>
        <taxon>Coffeeae</taxon>
        <taxon>Coffea</taxon>
    </lineage>
</organism>
<evidence type="ECO:0000313" key="8">
    <source>
        <dbReference type="RefSeq" id="XP_071918602.1"/>
    </source>
</evidence>
<keyword evidence="3" id="KW-0862">Zinc</keyword>
<dbReference type="RefSeq" id="XP_071918602.1">
    <property type="nucleotide sequence ID" value="XM_072062501.1"/>
</dbReference>
<dbReference type="InterPro" id="IPR007527">
    <property type="entry name" value="Znf_SWIM"/>
</dbReference>
<keyword evidence="5" id="KW-0175">Coiled coil</keyword>
<evidence type="ECO:0000256" key="4">
    <source>
        <dbReference type="PROSITE-ProRule" id="PRU00325"/>
    </source>
</evidence>
<keyword evidence="7" id="KW-1185">Reference proteome</keyword>
<dbReference type="Proteomes" id="UP001652660">
    <property type="component" value="Chromosome 8c"/>
</dbReference>
<dbReference type="RefSeq" id="XP_071918604.1">
    <property type="nucleotide sequence ID" value="XM_072062503.1"/>
</dbReference>
<evidence type="ECO:0000313" key="11">
    <source>
        <dbReference type="RefSeq" id="XP_071918605.1"/>
    </source>
</evidence>
<sequence length="448" mass="51521">MCFNRVKQGFLVGCRPLIGVDGTFLKRSIGGVLLIAVGLDANNSIYPLAYAVTGGENKDSWAWFFKLLKEDLKIERDYEWTIMSDKQKSLIQACDNVFPNAAHRFCVKHMHGNFSSAGFKGEALRKALCVAAKATSPAEFASKMEEIAAIDKHAAKWFDDKPPSQWSRAYFSTYPKCDILLNNVCECFNSKILDAREKSIIEMLELLRLYMMQRMQQNRDLAVNKWKDYMHCPRIVERIEKRMEKATQSFPFKSNDDLYEVSCPYGDHYVVNIKDHTCSCRRWELTGILCPHAISALWIAKKDPMLYVSSWYTVEKYLLCYEGCVCPMSRERNWKNTGLKGPKPPLYGKLARRPKKQRRRSMDEVEQAKEKQKKKMSKVSAVIRCKYCLQRGHNMRSCKLRKDEHTEAVHTGSQVPQNTTANVEDISVDCNDTEAETEELVTCTPSNF</sequence>
<dbReference type="RefSeq" id="XP_071918605.1">
    <property type="nucleotide sequence ID" value="XM_072062504.1"/>
</dbReference>
<gene>
    <name evidence="8 9 10 11" type="primary">LOC113706142</name>
</gene>
<evidence type="ECO:0000313" key="7">
    <source>
        <dbReference type="Proteomes" id="UP001652660"/>
    </source>
</evidence>
<name>A0ABM4VGD9_COFAR</name>
<accession>A0ABM4VGD9</accession>
<evidence type="ECO:0000256" key="5">
    <source>
        <dbReference type="SAM" id="Coils"/>
    </source>
</evidence>
<evidence type="ECO:0000256" key="2">
    <source>
        <dbReference type="ARBA" id="ARBA00022771"/>
    </source>
</evidence>
<dbReference type="PANTHER" id="PTHR31973">
    <property type="entry name" value="POLYPROTEIN, PUTATIVE-RELATED"/>
    <property type="match status" value="1"/>
</dbReference>
<dbReference type="SMART" id="SM00575">
    <property type="entry name" value="ZnF_PMZ"/>
    <property type="match status" value="1"/>
</dbReference>
<evidence type="ECO:0000259" key="6">
    <source>
        <dbReference type="PROSITE" id="PS50966"/>
    </source>
</evidence>
<dbReference type="RefSeq" id="XP_071918603.1">
    <property type="nucleotide sequence ID" value="XM_072062502.1"/>
</dbReference>
<dbReference type="PANTHER" id="PTHR31973:SF191">
    <property type="entry name" value="OS05G0489400 PROTEIN"/>
    <property type="match status" value="1"/>
</dbReference>
<protein>
    <recommendedName>
        <fullName evidence="6">SWIM-type domain-containing protein</fullName>
    </recommendedName>
</protein>
<proteinExistence type="predicted"/>
<dbReference type="PROSITE" id="PS50966">
    <property type="entry name" value="ZF_SWIM"/>
    <property type="match status" value="1"/>
</dbReference>
<dbReference type="InterPro" id="IPR006564">
    <property type="entry name" value="Znf_PMZ"/>
</dbReference>
<evidence type="ECO:0000256" key="3">
    <source>
        <dbReference type="ARBA" id="ARBA00022833"/>
    </source>
</evidence>